<accession>A0ABN0T653</accession>
<dbReference type="RefSeq" id="WP_343932353.1">
    <property type="nucleotide sequence ID" value="NZ_BAAABU010000002.1"/>
</dbReference>
<name>A0ABN0T653_9PSEU</name>
<dbReference type="Pfam" id="PF08843">
    <property type="entry name" value="AbiEii"/>
    <property type="match status" value="1"/>
</dbReference>
<dbReference type="Proteomes" id="UP001500416">
    <property type="component" value="Unassembled WGS sequence"/>
</dbReference>
<proteinExistence type="predicted"/>
<sequence length="253" mass="26463">MSGDPVATVDLFGQGTLALLQAIPEVEHRLGRPITLVGGLAVLSRLGTAAHRVTTDVDTVNRRADGERGQLEVLLDSGATAVDGAGAVVATPAGEVRIDVLEISESDLLHLPADPTGRLYTLAHDWALRTATSLGIRATAGETEFEHTVRVAEPGPLVATKLQALPDRSKAKEATDLLDIVRLTLDRQTGPAVRAQLAAAGARLREDAALHVRSWFVGRADRTLGLVRTTPAGAGAAPDDIALVAELLLEVLG</sequence>
<comment type="caution">
    <text evidence="1">The sequence shown here is derived from an EMBL/GenBank/DDBJ whole genome shotgun (WGS) entry which is preliminary data.</text>
</comment>
<evidence type="ECO:0000313" key="1">
    <source>
        <dbReference type="EMBL" id="GAA0213589.1"/>
    </source>
</evidence>
<gene>
    <name evidence="1" type="ORF">GCM10010492_09270</name>
</gene>
<dbReference type="InterPro" id="IPR014942">
    <property type="entry name" value="AbiEii"/>
</dbReference>
<organism evidence="1 2">
    <name type="scientific">Saccharothrix mutabilis subsp. mutabilis</name>
    <dbReference type="NCBI Taxonomy" id="66855"/>
    <lineage>
        <taxon>Bacteria</taxon>
        <taxon>Bacillati</taxon>
        <taxon>Actinomycetota</taxon>
        <taxon>Actinomycetes</taxon>
        <taxon>Pseudonocardiales</taxon>
        <taxon>Pseudonocardiaceae</taxon>
        <taxon>Saccharothrix</taxon>
    </lineage>
</organism>
<keyword evidence="2" id="KW-1185">Reference proteome</keyword>
<reference evidence="1 2" key="1">
    <citation type="journal article" date="2019" name="Int. J. Syst. Evol. Microbiol.">
        <title>The Global Catalogue of Microorganisms (GCM) 10K type strain sequencing project: providing services to taxonomists for standard genome sequencing and annotation.</title>
        <authorList>
            <consortium name="The Broad Institute Genomics Platform"/>
            <consortium name="The Broad Institute Genome Sequencing Center for Infectious Disease"/>
            <person name="Wu L."/>
            <person name="Ma J."/>
        </authorList>
    </citation>
    <scope>NUCLEOTIDE SEQUENCE [LARGE SCALE GENOMIC DNA]</scope>
    <source>
        <strain evidence="1 2">JCM 3380</strain>
    </source>
</reference>
<evidence type="ECO:0000313" key="2">
    <source>
        <dbReference type="Proteomes" id="UP001500416"/>
    </source>
</evidence>
<dbReference type="EMBL" id="BAAABU010000002">
    <property type="protein sequence ID" value="GAA0213589.1"/>
    <property type="molecule type" value="Genomic_DNA"/>
</dbReference>
<protein>
    <submittedName>
        <fullName evidence="1">Uncharacterized protein</fullName>
    </submittedName>
</protein>